<dbReference type="RefSeq" id="WP_188408785.1">
    <property type="nucleotide sequence ID" value="NZ_BMCP01000001.1"/>
</dbReference>
<reference evidence="1" key="1">
    <citation type="journal article" date="2014" name="Int. J. Syst. Evol. Microbiol.">
        <title>Complete genome sequence of Corynebacterium casei LMG S-19264T (=DSM 44701T), isolated from a smear-ripened cheese.</title>
        <authorList>
            <consortium name="US DOE Joint Genome Institute (JGI-PGF)"/>
            <person name="Walter F."/>
            <person name="Albersmeier A."/>
            <person name="Kalinowski J."/>
            <person name="Ruckert C."/>
        </authorList>
    </citation>
    <scope>NUCLEOTIDE SEQUENCE</scope>
    <source>
        <strain evidence="1">CCM 7684</strain>
    </source>
</reference>
<accession>A0A8J2YED9</accession>
<gene>
    <name evidence="1" type="ORF">GCM10007276_12390</name>
</gene>
<sequence>MLPGIMPIHTMLERELDGGYTPQAGNNVNFTTFSRGWSIPNNAQILAISVYASAATTGSLKIARRVAAGQYEIMLSQAFSHAGAGWQRFELTAPYLVGSSDTYYPGVYVSSSGISVNSPTIQVANGRKVGDQSGNTTGWTEDTDTTMKNPILRIHFIP</sequence>
<dbReference type="EMBL" id="BMCP01000001">
    <property type="protein sequence ID" value="GGE36415.1"/>
    <property type="molecule type" value="Genomic_DNA"/>
</dbReference>
<dbReference type="Proteomes" id="UP000602745">
    <property type="component" value="Unassembled WGS sequence"/>
</dbReference>
<dbReference type="AlphaFoldDB" id="A0A8J2YED9"/>
<keyword evidence="2" id="KW-1185">Reference proteome</keyword>
<evidence type="ECO:0000313" key="1">
    <source>
        <dbReference type="EMBL" id="GGE36415.1"/>
    </source>
</evidence>
<name>A0A8J2YED9_9RHOB</name>
<proteinExistence type="predicted"/>
<protein>
    <submittedName>
        <fullName evidence="1">Uncharacterized protein</fullName>
    </submittedName>
</protein>
<comment type="caution">
    <text evidence="1">The sequence shown here is derived from an EMBL/GenBank/DDBJ whole genome shotgun (WGS) entry which is preliminary data.</text>
</comment>
<reference evidence="1" key="2">
    <citation type="submission" date="2020-09" db="EMBL/GenBank/DDBJ databases">
        <authorList>
            <person name="Sun Q."/>
            <person name="Sedlacek I."/>
        </authorList>
    </citation>
    <scope>NUCLEOTIDE SEQUENCE</scope>
    <source>
        <strain evidence="1">CCM 7684</strain>
    </source>
</reference>
<evidence type="ECO:0000313" key="2">
    <source>
        <dbReference type="Proteomes" id="UP000602745"/>
    </source>
</evidence>
<organism evidence="1 2">
    <name type="scientific">Agaricicola taiwanensis</name>
    <dbReference type="NCBI Taxonomy" id="591372"/>
    <lineage>
        <taxon>Bacteria</taxon>
        <taxon>Pseudomonadati</taxon>
        <taxon>Pseudomonadota</taxon>
        <taxon>Alphaproteobacteria</taxon>
        <taxon>Rhodobacterales</taxon>
        <taxon>Paracoccaceae</taxon>
        <taxon>Agaricicola</taxon>
    </lineage>
</organism>